<sequence length="152" mass="16292">MPSISRLLALIAAAMLVLSSQVLTTGGIAAASESDDASALKSVDVGPVSMATSMTCNGDRSSVGNAWVTLNGDYVTVNDHCADGNSVMARVQMEVNGQVKYWFCYNHSGGGSTKVCDFDWPEGPQIKTVIFFAHPGIRDEYQMGTLRHWRDG</sequence>
<dbReference type="Proteomes" id="UP001595712">
    <property type="component" value="Unassembled WGS sequence"/>
</dbReference>
<keyword evidence="1" id="KW-0732">Signal</keyword>
<keyword evidence="3" id="KW-1185">Reference proteome</keyword>
<feature type="signal peptide" evidence="1">
    <location>
        <begin position="1"/>
        <end position="24"/>
    </location>
</feature>
<organism evidence="2 3">
    <name type="scientific">Glycomyces rhizosphaerae</name>
    <dbReference type="NCBI Taxonomy" id="2054422"/>
    <lineage>
        <taxon>Bacteria</taxon>
        <taxon>Bacillati</taxon>
        <taxon>Actinomycetota</taxon>
        <taxon>Actinomycetes</taxon>
        <taxon>Glycomycetales</taxon>
        <taxon>Glycomycetaceae</taxon>
        <taxon>Glycomyces</taxon>
    </lineage>
</organism>
<gene>
    <name evidence="2" type="ORF">ACFO8M_12960</name>
</gene>
<dbReference type="RefSeq" id="WP_387975675.1">
    <property type="nucleotide sequence ID" value="NZ_JBHRWO010000010.1"/>
</dbReference>
<feature type="chain" id="PRO_5047342003" description="Secreted protein" evidence="1">
    <location>
        <begin position="25"/>
        <end position="152"/>
    </location>
</feature>
<accession>A0ABV7Q0W4</accession>
<proteinExistence type="predicted"/>
<dbReference type="EMBL" id="JBHRWO010000010">
    <property type="protein sequence ID" value="MFC3493391.1"/>
    <property type="molecule type" value="Genomic_DNA"/>
</dbReference>
<reference evidence="3" key="1">
    <citation type="journal article" date="2019" name="Int. J. Syst. Evol. Microbiol.">
        <title>The Global Catalogue of Microorganisms (GCM) 10K type strain sequencing project: providing services to taxonomists for standard genome sequencing and annotation.</title>
        <authorList>
            <consortium name="The Broad Institute Genomics Platform"/>
            <consortium name="The Broad Institute Genome Sequencing Center for Infectious Disease"/>
            <person name="Wu L."/>
            <person name="Ma J."/>
        </authorList>
    </citation>
    <scope>NUCLEOTIDE SEQUENCE [LARGE SCALE GENOMIC DNA]</scope>
    <source>
        <strain evidence="3">CGMCC 4.7396</strain>
    </source>
</reference>
<name>A0ABV7Q0W4_9ACTN</name>
<evidence type="ECO:0008006" key="4">
    <source>
        <dbReference type="Google" id="ProtNLM"/>
    </source>
</evidence>
<evidence type="ECO:0000313" key="2">
    <source>
        <dbReference type="EMBL" id="MFC3493391.1"/>
    </source>
</evidence>
<protein>
    <recommendedName>
        <fullName evidence="4">Secreted protein</fullName>
    </recommendedName>
</protein>
<evidence type="ECO:0000256" key="1">
    <source>
        <dbReference type="SAM" id="SignalP"/>
    </source>
</evidence>
<comment type="caution">
    <text evidence="2">The sequence shown here is derived from an EMBL/GenBank/DDBJ whole genome shotgun (WGS) entry which is preliminary data.</text>
</comment>
<evidence type="ECO:0000313" key="3">
    <source>
        <dbReference type="Proteomes" id="UP001595712"/>
    </source>
</evidence>